<evidence type="ECO:0000313" key="3">
    <source>
        <dbReference type="Proteomes" id="UP000789405"/>
    </source>
</evidence>
<dbReference type="EMBL" id="CAJVPY010001816">
    <property type="protein sequence ID" value="CAG8537776.1"/>
    <property type="molecule type" value="Genomic_DNA"/>
</dbReference>
<sequence length="43" mass="4904">MSESSLKKAEKKVQALDAQIKSLQLDRDSLAQETKTLKEDNKR</sequence>
<keyword evidence="3" id="KW-1185">Reference proteome</keyword>
<dbReference type="Proteomes" id="UP000789405">
    <property type="component" value="Unassembled WGS sequence"/>
</dbReference>
<protein>
    <submittedName>
        <fullName evidence="2">24719_t:CDS:1</fullName>
    </submittedName>
</protein>
<organism evidence="2 3">
    <name type="scientific">Dentiscutata erythropus</name>
    <dbReference type="NCBI Taxonomy" id="1348616"/>
    <lineage>
        <taxon>Eukaryota</taxon>
        <taxon>Fungi</taxon>
        <taxon>Fungi incertae sedis</taxon>
        <taxon>Mucoromycota</taxon>
        <taxon>Glomeromycotina</taxon>
        <taxon>Glomeromycetes</taxon>
        <taxon>Diversisporales</taxon>
        <taxon>Gigasporaceae</taxon>
        <taxon>Dentiscutata</taxon>
    </lineage>
</organism>
<evidence type="ECO:0000313" key="2">
    <source>
        <dbReference type="EMBL" id="CAG8537776.1"/>
    </source>
</evidence>
<comment type="caution">
    <text evidence="2">The sequence shown here is derived from an EMBL/GenBank/DDBJ whole genome shotgun (WGS) entry which is preliminary data.</text>
</comment>
<gene>
    <name evidence="2" type="ORF">DERYTH_LOCUS4655</name>
</gene>
<proteinExistence type="predicted"/>
<name>A0A9N9APM1_9GLOM</name>
<accession>A0A9N9APM1</accession>
<evidence type="ECO:0000256" key="1">
    <source>
        <dbReference type="SAM" id="Coils"/>
    </source>
</evidence>
<keyword evidence="1" id="KW-0175">Coiled coil</keyword>
<feature type="coiled-coil region" evidence="1">
    <location>
        <begin position="6"/>
        <end position="40"/>
    </location>
</feature>
<dbReference type="OrthoDB" id="2443245at2759"/>
<reference evidence="2" key="1">
    <citation type="submission" date="2021-06" db="EMBL/GenBank/DDBJ databases">
        <authorList>
            <person name="Kallberg Y."/>
            <person name="Tangrot J."/>
            <person name="Rosling A."/>
        </authorList>
    </citation>
    <scope>NUCLEOTIDE SEQUENCE</scope>
    <source>
        <strain evidence="2">MA453B</strain>
    </source>
</reference>
<dbReference type="AlphaFoldDB" id="A0A9N9APM1"/>